<keyword evidence="1" id="KW-0812">Transmembrane</keyword>
<evidence type="ECO:0000256" key="1">
    <source>
        <dbReference type="SAM" id="Phobius"/>
    </source>
</evidence>
<evidence type="ECO:0000313" key="2">
    <source>
        <dbReference type="EMBL" id="PHJ17667.1"/>
    </source>
</evidence>
<evidence type="ECO:0000313" key="3">
    <source>
        <dbReference type="Proteomes" id="UP000221165"/>
    </source>
</evidence>
<gene>
    <name evidence="2" type="ORF">CSUI_008510</name>
</gene>
<dbReference type="Proteomes" id="UP000221165">
    <property type="component" value="Unassembled WGS sequence"/>
</dbReference>
<feature type="transmembrane region" description="Helical" evidence="1">
    <location>
        <begin position="12"/>
        <end position="33"/>
    </location>
</feature>
<dbReference type="AlphaFoldDB" id="A0A2C6KJD4"/>
<feature type="transmembrane region" description="Helical" evidence="1">
    <location>
        <begin position="53"/>
        <end position="73"/>
    </location>
</feature>
<keyword evidence="1" id="KW-1133">Transmembrane helix</keyword>
<name>A0A2C6KJD4_9APIC</name>
<accession>A0A2C6KJD4</accession>
<reference evidence="2 3" key="1">
    <citation type="journal article" date="2017" name="Int. J. Parasitol.">
        <title>The genome of the protozoan parasite Cystoisospora suis and a reverse vaccinology approach to identify vaccine candidates.</title>
        <authorList>
            <person name="Palmieri N."/>
            <person name="Shrestha A."/>
            <person name="Ruttkowski B."/>
            <person name="Beck T."/>
            <person name="Vogl C."/>
            <person name="Tomley F."/>
            <person name="Blake D.P."/>
            <person name="Joachim A."/>
        </authorList>
    </citation>
    <scope>NUCLEOTIDE SEQUENCE [LARGE SCALE GENOMIC DNA]</scope>
    <source>
        <strain evidence="2 3">Wien I</strain>
    </source>
</reference>
<sequence>MNISPKRKKTCISLTQVFVFSSSSLSIFVYVFFSITSSPFLFGSSILLPKLPPFFLFLICSPSFLLFASLPYFPLLCSLARSYCHLLLPV</sequence>
<dbReference type="EMBL" id="MIGC01004775">
    <property type="protein sequence ID" value="PHJ17667.1"/>
    <property type="molecule type" value="Genomic_DNA"/>
</dbReference>
<dbReference type="GeneID" id="94431850"/>
<proteinExistence type="predicted"/>
<comment type="caution">
    <text evidence="2">The sequence shown here is derived from an EMBL/GenBank/DDBJ whole genome shotgun (WGS) entry which is preliminary data.</text>
</comment>
<dbReference type="VEuPathDB" id="ToxoDB:CSUI_008510"/>
<organism evidence="2 3">
    <name type="scientific">Cystoisospora suis</name>
    <dbReference type="NCBI Taxonomy" id="483139"/>
    <lineage>
        <taxon>Eukaryota</taxon>
        <taxon>Sar</taxon>
        <taxon>Alveolata</taxon>
        <taxon>Apicomplexa</taxon>
        <taxon>Conoidasida</taxon>
        <taxon>Coccidia</taxon>
        <taxon>Eucoccidiorida</taxon>
        <taxon>Eimeriorina</taxon>
        <taxon>Sarcocystidae</taxon>
        <taxon>Cystoisospora</taxon>
    </lineage>
</organism>
<protein>
    <recommendedName>
        <fullName evidence="4">Transmembrane protein</fullName>
    </recommendedName>
</protein>
<evidence type="ECO:0008006" key="4">
    <source>
        <dbReference type="Google" id="ProtNLM"/>
    </source>
</evidence>
<dbReference type="RefSeq" id="XP_067919385.1">
    <property type="nucleotide sequence ID" value="XM_068068639.1"/>
</dbReference>
<keyword evidence="3" id="KW-1185">Reference proteome</keyword>
<keyword evidence="1" id="KW-0472">Membrane</keyword>